<evidence type="ECO:0000313" key="12">
    <source>
        <dbReference type="Proteomes" id="UP000308730"/>
    </source>
</evidence>
<keyword evidence="6" id="KW-0547">Nucleotide-binding</keyword>
<dbReference type="OrthoDB" id="9991235at2759"/>
<evidence type="ECO:0000256" key="3">
    <source>
        <dbReference type="ARBA" id="ARBA00012217"/>
    </source>
</evidence>
<keyword evidence="5" id="KW-0436">Ligase</keyword>
<dbReference type="HAMAP" id="MF_00137">
    <property type="entry name" value="SAICAR_synth"/>
    <property type="match status" value="1"/>
</dbReference>
<dbReference type="PANTHER" id="PTHR43700">
    <property type="entry name" value="PHOSPHORIBOSYLAMINOIMIDAZOLE-SUCCINOCARBOXAMIDE SYNTHASE"/>
    <property type="match status" value="1"/>
</dbReference>
<evidence type="ECO:0000313" key="11">
    <source>
        <dbReference type="EMBL" id="THH27162.1"/>
    </source>
</evidence>
<name>A0A4S4MMR4_9APHY</name>
<dbReference type="InterPro" id="IPR028923">
    <property type="entry name" value="SAICAR_synt/ADE2_N"/>
</dbReference>
<dbReference type="SUPFAM" id="SSF56104">
    <property type="entry name" value="SAICAR synthase-like"/>
    <property type="match status" value="1"/>
</dbReference>
<evidence type="ECO:0000256" key="8">
    <source>
        <dbReference type="ARBA" id="ARBA00022840"/>
    </source>
</evidence>
<dbReference type="CDD" id="cd01414">
    <property type="entry name" value="SAICAR_synt_Sc"/>
    <property type="match status" value="1"/>
</dbReference>
<dbReference type="InterPro" id="IPR001636">
    <property type="entry name" value="SAICAR_synth"/>
</dbReference>
<proteinExistence type="inferred from homology"/>
<organism evidence="11 12">
    <name type="scientific">Antrodiella citrinella</name>
    <dbReference type="NCBI Taxonomy" id="2447956"/>
    <lineage>
        <taxon>Eukaryota</taxon>
        <taxon>Fungi</taxon>
        <taxon>Dikarya</taxon>
        <taxon>Basidiomycota</taxon>
        <taxon>Agaricomycotina</taxon>
        <taxon>Agaricomycetes</taxon>
        <taxon>Polyporales</taxon>
        <taxon>Steccherinaceae</taxon>
        <taxon>Antrodiella</taxon>
    </lineage>
</organism>
<dbReference type="GO" id="GO:0004639">
    <property type="term" value="F:phosphoribosylaminoimidazolesuccinocarboxamide synthase activity"/>
    <property type="evidence" value="ECO:0007669"/>
    <property type="project" value="UniProtKB-EC"/>
</dbReference>
<evidence type="ECO:0000256" key="6">
    <source>
        <dbReference type="ARBA" id="ARBA00022741"/>
    </source>
</evidence>
<dbReference type="Proteomes" id="UP000308730">
    <property type="component" value="Unassembled WGS sequence"/>
</dbReference>
<evidence type="ECO:0000256" key="1">
    <source>
        <dbReference type="ARBA" id="ARBA00004672"/>
    </source>
</evidence>
<keyword evidence="12" id="KW-1185">Reference proteome</keyword>
<comment type="similarity">
    <text evidence="2">Belongs to the SAICAR synthetase family.</text>
</comment>
<dbReference type="Gene3D" id="3.30.200.20">
    <property type="entry name" value="Phosphorylase Kinase, domain 1"/>
    <property type="match status" value="1"/>
</dbReference>
<evidence type="ECO:0000256" key="9">
    <source>
        <dbReference type="ARBA" id="ARBA00030409"/>
    </source>
</evidence>
<dbReference type="EC" id="6.3.2.6" evidence="3"/>
<dbReference type="FunFam" id="3.30.470.20:FF:000015">
    <property type="entry name" value="Phosphoribosylaminoimidazole-succinocarboxamide synthase"/>
    <property type="match status" value="1"/>
</dbReference>
<keyword evidence="8" id="KW-0067">ATP-binding</keyword>
<reference evidence="11 12" key="1">
    <citation type="submission" date="2019-02" db="EMBL/GenBank/DDBJ databases">
        <title>Genome sequencing of the rare red list fungi Antrodiella citrinella (Flaviporus citrinellus).</title>
        <authorList>
            <person name="Buettner E."/>
            <person name="Kellner H."/>
        </authorList>
    </citation>
    <scope>NUCLEOTIDE SEQUENCE [LARGE SCALE GENOMIC DNA]</scope>
    <source>
        <strain evidence="11 12">DSM 108506</strain>
    </source>
</reference>
<evidence type="ECO:0000256" key="4">
    <source>
        <dbReference type="ARBA" id="ARBA00016460"/>
    </source>
</evidence>
<dbReference type="UniPathway" id="UPA00074">
    <property type="reaction ID" value="UER00131"/>
</dbReference>
<dbReference type="GO" id="GO:0005737">
    <property type="term" value="C:cytoplasm"/>
    <property type="evidence" value="ECO:0007669"/>
    <property type="project" value="TreeGrafter"/>
</dbReference>
<feature type="domain" description="SAICAR synthetase/ADE2 N-terminal" evidence="10">
    <location>
        <begin position="14"/>
        <end position="269"/>
    </location>
</feature>
<dbReference type="Gene3D" id="3.30.470.20">
    <property type="entry name" value="ATP-grasp fold, B domain"/>
    <property type="match status" value="1"/>
</dbReference>
<accession>A0A4S4MMR4</accession>
<comment type="pathway">
    <text evidence="1">Purine metabolism; IMP biosynthesis via de novo pathway; 5-amino-1-(5-phospho-D-ribosyl)imidazole-4-carboxamide from 5-amino-1-(5-phospho-D-ribosyl)imidazole-4-carboxylate: step 1/2.</text>
</comment>
<dbReference type="AlphaFoldDB" id="A0A4S4MMR4"/>
<evidence type="ECO:0000256" key="2">
    <source>
        <dbReference type="ARBA" id="ARBA00010190"/>
    </source>
</evidence>
<dbReference type="InterPro" id="IPR018236">
    <property type="entry name" value="SAICAR_synthetase_CS"/>
</dbReference>
<comment type="caution">
    <text evidence="11">The sequence shown here is derived from an EMBL/GenBank/DDBJ whole genome shotgun (WGS) entry which is preliminary data.</text>
</comment>
<keyword evidence="7" id="KW-0658">Purine biosynthesis</keyword>
<dbReference type="PROSITE" id="PS01057">
    <property type="entry name" value="SAICAR_SYNTHETASE_1"/>
    <property type="match status" value="1"/>
</dbReference>
<dbReference type="FunFam" id="3.30.200.20:FF:000392">
    <property type="entry name" value="Phosphoribosylaminoimidazole-succinocarboxamide synthase"/>
    <property type="match status" value="1"/>
</dbReference>
<gene>
    <name evidence="11" type="ORF">EUX98_g7031</name>
</gene>
<protein>
    <recommendedName>
        <fullName evidence="4">Phosphoribosylaminoimidazole-succinocarboxamide synthase</fullName>
        <ecNumber evidence="3">6.3.2.6</ecNumber>
    </recommendedName>
    <alternativeName>
        <fullName evidence="9">SAICAR synthetase</fullName>
    </alternativeName>
</protein>
<dbReference type="PROSITE" id="PS01058">
    <property type="entry name" value="SAICAR_SYNTHETASE_2"/>
    <property type="match status" value="1"/>
</dbReference>
<dbReference type="EMBL" id="SGPM01000275">
    <property type="protein sequence ID" value="THH27162.1"/>
    <property type="molecule type" value="Genomic_DNA"/>
</dbReference>
<dbReference type="NCBIfam" id="TIGR00081">
    <property type="entry name" value="purC"/>
    <property type="match status" value="1"/>
</dbReference>
<dbReference type="PANTHER" id="PTHR43700:SF1">
    <property type="entry name" value="PHOSPHORIBOSYLAMINOIMIDAZOLE-SUCCINOCARBOXAMIDE SYNTHASE"/>
    <property type="match status" value="1"/>
</dbReference>
<evidence type="ECO:0000259" key="10">
    <source>
        <dbReference type="Pfam" id="PF01259"/>
    </source>
</evidence>
<dbReference type="GO" id="GO:0005524">
    <property type="term" value="F:ATP binding"/>
    <property type="evidence" value="ECO:0007669"/>
    <property type="project" value="UniProtKB-KW"/>
</dbReference>
<dbReference type="NCBIfam" id="NF010568">
    <property type="entry name" value="PRK13961.1"/>
    <property type="match status" value="1"/>
</dbReference>
<evidence type="ECO:0000256" key="5">
    <source>
        <dbReference type="ARBA" id="ARBA00022598"/>
    </source>
</evidence>
<evidence type="ECO:0000256" key="7">
    <source>
        <dbReference type="ARBA" id="ARBA00022755"/>
    </source>
</evidence>
<dbReference type="GO" id="GO:0006189">
    <property type="term" value="P:'de novo' IMP biosynthetic process"/>
    <property type="evidence" value="ECO:0007669"/>
    <property type="project" value="UniProtKB-UniPathway"/>
</dbReference>
<sequence>MALINTEFPSLKLVSQGKVRDVYATSSPDHLLFVATDRISAYDVILRNGVAGKGKILTQISLFWFDKLKHVIPTHFVTADIDEMPEEVRQYREQLEGRTMLVRKAKVIPLEAIVRGYITGSGWAEYKKTGTVHTIPLPAGLKESEKLPEPLFTPSTKADQGEHDENISPVQAVALIGPNLFDEVSSKAIQLYREAADYALTRGLILADTKFEFGVIQTSEGDKVILIDELLTPDSSRYWPARTYAPGGPQASFDKQYLRDWLTSNGFKKGLEAGPDGKGWTMDKSVVEGTKKRYQEALEMLTGQTL</sequence>
<dbReference type="Pfam" id="PF01259">
    <property type="entry name" value="SAICAR_synt"/>
    <property type="match status" value="1"/>
</dbReference>